<dbReference type="EMBL" id="MLJW01000072">
    <property type="protein sequence ID" value="OIR02772.1"/>
    <property type="molecule type" value="Genomic_DNA"/>
</dbReference>
<feature type="compositionally biased region" description="Basic and acidic residues" evidence="1">
    <location>
        <begin position="166"/>
        <end position="184"/>
    </location>
</feature>
<protein>
    <submittedName>
        <fullName evidence="2">Uncharacterized protein</fullName>
    </submittedName>
</protein>
<comment type="caution">
    <text evidence="2">The sequence shown here is derived from an EMBL/GenBank/DDBJ whole genome shotgun (WGS) entry which is preliminary data.</text>
</comment>
<accession>A0A1J5SM65</accession>
<gene>
    <name evidence="2" type="ORF">GALL_152260</name>
</gene>
<proteinExistence type="predicted"/>
<dbReference type="AlphaFoldDB" id="A0A1J5SM65"/>
<feature type="region of interest" description="Disordered" evidence="1">
    <location>
        <begin position="56"/>
        <end position="221"/>
    </location>
</feature>
<reference evidence="2" key="1">
    <citation type="submission" date="2016-10" db="EMBL/GenBank/DDBJ databases">
        <title>Sequence of Gallionella enrichment culture.</title>
        <authorList>
            <person name="Poehlein A."/>
            <person name="Muehling M."/>
            <person name="Daniel R."/>
        </authorList>
    </citation>
    <scope>NUCLEOTIDE SEQUENCE</scope>
</reference>
<sequence length="221" mass="23734">MATSNFARDLALRSLPPELREQQVPKQGLTPEQHKAREALAPGALQKIERGIAAEEKADAEKLAELSAHPALHPSMSMSPGGGSDSSYEYAAAMSALQDHQREAAERAQQRQEIKEKYGLGAATDPGHKPGGGSTAAPSGAPGPSRDREAQQPAPQLPDAIAQPPEPERKLRPLEREAIERRAAAEQAARQPAAPADKPKREPPERPTRGDEAKPKHHEIV</sequence>
<feature type="compositionally biased region" description="Basic and acidic residues" evidence="1">
    <location>
        <begin position="197"/>
        <end position="221"/>
    </location>
</feature>
<organism evidence="2">
    <name type="scientific">mine drainage metagenome</name>
    <dbReference type="NCBI Taxonomy" id="410659"/>
    <lineage>
        <taxon>unclassified sequences</taxon>
        <taxon>metagenomes</taxon>
        <taxon>ecological metagenomes</taxon>
    </lineage>
</organism>
<evidence type="ECO:0000313" key="2">
    <source>
        <dbReference type="EMBL" id="OIR02772.1"/>
    </source>
</evidence>
<feature type="compositionally biased region" description="Low complexity" evidence="1">
    <location>
        <begin position="135"/>
        <end position="144"/>
    </location>
</feature>
<feature type="compositionally biased region" description="Low complexity" evidence="1">
    <location>
        <begin position="185"/>
        <end position="196"/>
    </location>
</feature>
<feature type="compositionally biased region" description="Basic and acidic residues" evidence="1">
    <location>
        <begin position="99"/>
        <end position="118"/>
    </location>
</feature>
<feature type="region of interest" description="Disordered" evidence="1">
    <location>
        <begin position="1"/>
        <end position="43"/>
    </location>
</feature>
<evidence type="ECO:0000256" key="1">
    <source>
        <dbReference type="SAM" id="MobiDB-lite"/>
    </source>
</evidence>
<name>A0A1J5SM65_9ZZZZ</name>